<evidence type="ECO:0000256" key="1">
    <source>
        <dbReference type="SAM" id="Phobius"/>
    </source>
</evidence>
<dbReference type="AlphaFoldDB" id="A0A6I4IUP4"/>
<dbReference type="Proteomes" id="UP000431264">
    <property type="component" value="Unassembled WGS sequence"/>
</dbReference>
<comment type="caution">
    <text evidence="2">The sequence shown here is derived from an EMBL/GenBank/DDBJ whole genome shotgun (WGS) entry which is preliminary data.</text>
</comment>
<protein>
    <submittedName>
        <fullName evidence="2">Uncharacterized protein</fullName>
    </submittedName>
</protein>
<keyword evidence="1" id="KW-0812">Transmembrane</keyword>
<dbReference type="OrthoDB" id="1452530at2"/>
<organism evidence="2 3">
    <name type="scientific">Flavobacterium profundi</name>
    <dbReference type="NCBI Taxonomy" id="1774945"/>
    <lineage>
        <taxon>Bacteria</taxon>
        <taxon>Pseudomonadati</taxon>
        <taxon>Bacteroidota</taxon>
        <taxon>Flavobacteriia</taxon>
        <taxon>Flavobacteriales</taxon>
        <taxon>Flavobacteriaceae</taxon>
        <taxon>Flavobacterium</taxon>
    </lineage>
</organism>
<dbReference type="EMBL" id="WQLW01000013">
    <property type="protein sequence ID" value="MVO10603.1"/>
    <property type="molecule type" value="Genomic_DNA"/>
</dbReference>
<keyword evidence="1" id="KW-1133">Transmembrane helix</keyword>
<feature type="transmembrane region" description="Helical" evidence="1">
    <location>
        <begin position="41"/>
        <end position="58"/>
    </location>
</feature>
<gene>
    <name evidence="2" type="ORF">GOQ30_15625</name>
</gene>
<proteinExistence type="predicted"/>
<feature type="transmembrane region" description="Helical" evidence="1">
    <location>
        <begin position="290"/>
        <end position="312"/>
    </location>
</feature>
<evidence type="ECO:0000313" key="3">
    <source>
        <dbReference type="Proteomes" id="UP000431264"/>
    </source>
</evidence>
<accession>A0A6I4IUP4</accession>
<keyword evidence="3" id="KW-1185">Reference proteome</keyword>
<evidence type="ECO:0000313" key="2">
    <source>
        <dbReference type="EMBL" id="MVO10603.1"/>
    </source>
</evidence>
<reference evidence="3" key="1">
    <citation type="submission" date="2019-05" db="EMBL/GenBank/DDBJ databases">
        <title>Flavobacterium profundi sp. nov., isolated from a deep-sea seamount.</title>
        <authorList>
            <person name="Zhang D.-C."/>
        </authorList>
    </citation>
    <scope>NUCLEOTIDE SEQUENCE [LARGE SCALE GENOMIC DNA]</scope>
    <source>
        <strain evidence="3">TP390</strain>
    </source>
</reference>
<keyword evidence="1" id="KW-0472">Membrane</keyword>
<sequence length="320" mass="37078">MSTNSKDQEVDLGQIFKSIKGFFESILDRFFEFILFLKNNSIVIIILLILGFTLGYFLDQKNKTYEHEIIVTPNFGSADYLYAKIDLLNSKKKENDTLFFSSIGVNEPKKMGIIEIEPIVDVYKFVDNKKENFELIKLMAEEGNLKEIIENDITSKNYPFHKITFNTVETTTNKNTIDPILKFLNDSDYFTAIQKQNLINIKAKMVANDSTIAQINALLNEFSSNSINQKSDKLIYYNENNYLNDIIKTKENLIIEQGNNKINMINLDKVIKDISVNINKKSLKGIRGKLKFIIPFLFLIIFFSFITLKVFYKKQIAKRS</sequence>
<name>A0A6I4IUP4_9FLAO</name>
<dbReference type="RefSeq" id="WP_140999027.1">
    <property type="nucleotide sequence ID" value="NZ_VDCZ01000013.1"/>
</dbReference>